<evidence type="ECO:0000313" key="2">
    <source>
        <dbReference type="EMBL" id="PMD58035.1"/>
    </source>
</evidence>
<keyword evidence="3" id="KW-1185">Reference proteome</keyword>
<sequence>MGWAVIQRQSTYFTEGLSSSMLPNLSKFVLPKRLAEITFIEAVWRMPSLTYYGRPGLLNRNYTYSGLKRFWTELCTILANMESLSHLKIVLPDYHGQDMPLENRREMWLVPLDKLKGKSIKMFEIWVPESYAVHFTVDEPPQFKLYAMISTLM</sequence>
<feature type="domain" description="DUF7730" evidence="1">
    <location>
        <begin position="19"/>
        <end position="128"/>
    </location>
</feature>
<dbReference type="Pfam" id="PF24864">
    <property type="entry name" value="DUF7730"/>
    <property type="match status" value="1"/>
</dbReference>
<dbReference type="GeneID" id="36591430"/>
<name>A0A2J6T4U2_9HELO</name>
<protein>
    <recommendedName>
        <fullName evidence="1">DUF7730 domain-containing protein</fullName>
    </recommendedName>
</protein>
<dbReference type="Proteomes" id="UP000235371">
    <property type="component" value="Unassembled WGS sequence"/>
</dbReference>
<dbReference type="InterPro" id="IPR056632">
    <property type="entry name" value="DUF7730"/>
</dbReference>
<proteinExistence type="predicted"/>
<dbReference type="OrthoDB" id="4757095at2759"/>
<dbReference type="InParanoid" id="A0A2J6T4U2"/>
<reference evidence="2 3" key="1">
    <citation type="submission" date="2016-04" db="EMBL/GenBank/DDBJ databases">
        <title>A degradative enzymes factory behind the ericoid mycorrhizal symbiosis.</title>
        <authorList>
            <consortium name="DOE Joint Genome Institute"/>
            <person name="Martino E."/>
            <person name="Morin E."/>
            <person name="Grelet G."/>
            <person name="Kuo A."/>
            <person name="Kohler A."/>
            <person name="Daghino S."/>
            <person name="Barry K."/>
            <person name="Choi C."/>
            <person name="Cichocki N."/>
            <person name="Clum A."/>
            <person name="Copeland A."/>
            <person name="Hainaut M."/>
            <person name="Haridas S."/>
            <person name="Labutti K."/>
            <person name="Lindquist E."/>
            <person name="Lipzen A."/>
            <person name="Khouja H.-R."/>
            <person name="Murat C."/>
            <person name="Ohm R."/>
            <person name="Olson A."/>
            <person name="Spatafora J."/>
            <person name="Veneault-Fourrey C."/>
            <person name="Henrissat B."/>
            <person name="Grigoriev I."/>
            <person name="Martin F."/>
            <person name="Perotto S."/>
        </authorList>
    </citation>
    <scope>NUCLEOTIDE SEQUENCE [LARGE SCALE GENOMIC DNA]</scope>
    <source>
        <strain evidence="2 3">E</strain>
    </source>
</reference>
<evidence type="ECO:0000313" key="3">
    <source>
        <dbReference type="Proteomes" id="UP000235371"/>
    </source>
</evidence>
<dbReference type="AlphaFoldDB" id="A0A2J6T4U2"/>
<evidence type="ECO:0000259" key="1">
    <source>
        <dbReference type="Pfam" id="PF24864"/>
    </source>
</evidence>
<dbReference type="RefSeq" id="XP_024734939.1">
    <property type="nucleotide sequence ID" value="XM_024883353.1"/>
</dbReference>
<gene>
    <name evidence="2" type="ORF">K444DRAFT_631395</name>
</gene>
<organism evidence="2 3">
    <name type="scientific">Hyaloscypha bicolor E</name>
    <dbReference type="NCBI Taxonomy" id="1095630"/>
    <lineage>
        <taxon>Eukaryota</taxon>
        <taxon>Fungi</taxon>
        <taxon>Dikarya</taxon>
        <taxon>Ascomycota</taxon>
        <taxon>Pezizomycotina</taxon>
        <taxon>Leotiomycetes</taxon>
        <taxon>Helotiales</taxon>
        <taxon>Hyaloscyphaceae</taxon>
        <taxon>Hyaloscypha</taxon>
        <taxon>Hyaloscypha bicolor</taxon>
    </lineage>
</organism>
<dbReference type="EMBL" id="KZ613837">
    <property type="protein sequence ID" value="PMD58035.1"/>
    <property type="molecule type" value="Genomic_DNA"/>
</dbReference>
<accession>A0A2J6T4U2</accession>